<dbReference type="PANTHER" id="PTHR35007">
    <property type="entry name" value="INTEGRAL MEMBRANE PROTEIN-RELATED"/>
    <property type="match status" value="1"/>
</dbReference>
<organism evidence="10 11">
    <name type="scientific">Brachybacterium huguangmaarense</name>
    <dbReference type="NCBI Taxonomy" id="1652028"/>
    <lineage>
        <taxon>Bacteria</taxon>
        <taxon>Bacillati</taxon>
        <taxon>Actinomycetota</taxon>
        <taxon>Actinomycetes</taxon>
        <taxon>Micrococcales</taxon>
        <taxon>Dermabacteraceae</taxon>
        <taxon>Brachybacterium</taxon>
    </lineage>
</organism>
<keyword evidence="4 7" id="KW-1133">Transmembrane helix</keyword>
<keyword evidence="2" id="KW-1003">Cell membrane</keyword>
<evidence type="ECO:0000256" key="7">
    <source>
        <dbReference type="SAM" id="Phobius"/>
    </source>
</evidence>
<evidence type="ECO:0000256" key="2">
    <source>
        <dbReference type="ARBA" id="ARBA00022475"/>
    </source>
</evidence>
<feature type="transmembrane region" description="Helical" evidence="7">
    <location>
        <begin position="329"/>
        <end position="354"/>
    </location>
</feature>
<dbReference type="InterPro" id="IPR018076">
    <property type="entry name" value="T2SS_GspF_dom"/>
</dbReference>
<evidence type="ECO:0000256" key="5">
    <source>
        <dbReference type="ARBA" id="ARBA00023136"/>
    </source>
</evidence>
<comment type="subcellular location">
    <subcellularLocation>
        <location evidence="1">Cell membrane</location>
        <topology evidence="1">Multi-pass membrane protein</topology>
    </subcellularLocation>
</comment>
<protein>
    <submittedName>
        <fullName evidence="10">Type II secretion system F family protein</fullName>
    </submittedName>
</protein>
<feature type="transmembrane region" description="Helical" evidence="7">
    <location>
        <begin position="153"/>
        <end position="173"/>
    </location>
</feature>
<evidence type="ECO:0000256" key="1">
    <source>
        <dbReference type="ARBA" id="ARBA00004651"/>
    </source>
</evidence>
<reference evidence="10" key="1">
    <citation type="submission" date="2022-10" db="EMBL/GenBank/DDBJ databases">
        <title>Whole-Genome Sequencing of Brachybacterium huguangmaarense BRM-3, Isolated from Betula schmidtii.</title>
        <authorList>
            <person name="Haam D."/>
        </authorList>
    </citation>
    <scope>NUCLEOTIDE SEQUENCE</scope>
    <source>
        <strain evidence="10">BRM-3</strain>
    </source>
</reference>
<dbReference type="EMBL" id="CP107020">
    <property type="protein sequence ID" value="UYG17978.1"/>
    <property type="molecule type" value="Genomic_DNA"/>
</dbReference>
<evidence type="ECO:0000313" key="10">
    <source>
        <dbReference type="EMBL" id="UYG17978.1"/>
    </source>
</evidence>
<feature type="region of interest" description="Disordered" evidence="6">
    <location>
        <begin position="21"/>
        <end position="42"/>
    </location>
</feature>
<feature type="signal peptide" evidence="8">
    <location>
        <begin position="1"/>
        <end position="23"/>
    </location>
</feature>
<sequence>MIPVAVAAVLGAGLLLSAGPPSAWPRDASSGRHPRRPSARPGPLDVARLVERIATVVGSGVAPRAAWAAVASTTGAGPLRDLARAVGAGADPRRAAPARLARSGEVAALGAALALCERTGAPAGPVLLTLADALRAVADAGLARRSAFAGPLATARILLALPVLGIGLGMLLGADPLGLLLTGGGRLLGVLGVALTAAGWWWMRSLVRSAREEPAAGAVDPSIVLDLVAGPLAAGAPLAAALVAVADALEDDEAASSLEHAGTALGAGAPVAIALAGSGPALEPLREAALVGETTGADPVGLLRSNAADARRGRAREAEAAAARLAVRLVLPTGATLLPAFVLLGIVPTVASLLGGSFSQVLP</sequence>
<feature type="domain" description="Type II secretion system protein GspF" evidence="9">
    <location>
        <begin position="225"/>
        <end position="344"/>
    </location>
</feature>
<gene>
    <name evidence="10" type="ORF">BRM3_06065</name>
</gene>
<proteinExistence type="predicted"/>
<dbReference type="Pfam" id="PF00482">
    <property type="entry name" value="T2SSF"/>
    <property type="match status" value="2"/>
</dbReference>
<keyword evidence="5 7" id="KW-0472">Membrane</keyword>
<evidence type="ECO:0000256" key="4">
    <source>
        <dbReference type="ARBA" id="ARBA00022989"/>
    </source>
</evidence>
<evidence type="ECO:0000313" key="11">
    <source>
        <dbReference type="Proteomes" id="UP001164305"/>
    </source>
</evidence>
<accession>A0ABY6G453</accession>
<evidence type="ECO:0000259" key="9">
    <source>
        <dbReference type="Pfam" id="PF00482"/>
    </source>
</evidence>
<feature type="transmembrane region" description="Helical" evidence="7">
    <location>
        <begin position="185"/>
        <end position="203"/>
    </location>
</feature>
<evidence type="ECO:0000256" key="3">
    <source>
        <dbReference type="ARBA" id="ARBA00022692"/>
    </source>
</evidence>
<keyword evidence="3 7" id="KW-0812">Transmembrane</keyword>
<feature type="domain" description="Type II secretion system protein GspF" evidence="9">
    <location>
        <begin position="51"/>
        <end position="168"/>
    </location>
</feature>
<keyword evidence="8" id="KW-0732">Signal</keyword>
<name>A0ABY6G453_9MICO</name>
<evidence type="ECO:0000256" key="6">
    <source>
        <dbReference type="SAM" id="MobiDB-lite"/>
    </source>
</evidence>
<dbReference type="RefSeq" id="WP_263595184.1">
    <property type="nucleotide sequence ID" value="NZ_CP107020.1"/>
</dbReference>
<dbReference type="PANTHER" id="PTHR35007:SF4">
    <property type="entry name" value="CONSERVED TRANSMEMBRANE PROTEIN-RELATED"/>
    <property type="match status" value="1"/>
</dbReference>
<keyword evidence="11" id="KW-1185">Reference proteome</keyword>
<evidence type="ECO:0000256" key="8">
    <source>
        <dbReference type="SAM" id="SignalP"/>
    </source>
</evidence>
<dbReference type="Proteomes" id="UP001164305">
    <property type="component" value="Chromosome"/>
</dbReference>
<feature type="chain" id="PRO_5045975761" evidence="8">
    <location>
        <begin position="24"/>
        <end position="363"/>
    </location>
</feature>